<sequence length="130" mass="13690">MIVTITTAGLCGLVLMALSVRVIVVRGSAKVSLGDGGNPLLLSRIRAHANFAEYVPIILILMGLIESFDGDRYILGIMGIALVLGRIAQAAGMGLPAPNPWRVVGTLTTFIILISTSVWALIISARLHGL</sequence>
<dbReference type="InterPro" id="IPR001129">
    <property type="entry name" value="Membr-assoc_MAPEG"/>
</dbReference>
<evidence type="ECO:0000256" key="2">
    <source>
        <dbReference type="ARBA" id="ARBA00022692"/>
    </source>
</evidence>
<dbReference type="PANTHER" id="PTHR35814">
    <property type="match status" value="1"/>
</dbReference>
<feature type="transmembrane region" description="Helical" evidence="5">
    <location>
        <begin position="45"/>
        <end position="65"/>
    </location>
</feature>
<keyword evidence="4 5" id="KW-0472">Membrane</keyword>
<dbReference type="GO" id="GO:0016020">
    <property type="term" value="C:membrane"/>
    <property type="evidence" value="ECO:0007669"/>
    <property type="project" value="UniProtKB-SubCell"/>
</dbReference>
<protein>
    <recommendedName>
        <fullName evidence="8">MAPEG family protein</fullName>
    </recommendedName>
</protein>
<accession>A0A552UJ56</accession>
<dbReference type="AlphaFoldDB" id="A0A552UJ56"/>
<evidence type="ECO:0000256" key="3">
    <source>
        <dbReference type="ARBA" id="ARBA00022989"/>
    </source>
</evidence>
<dbReference type="Pfam" id="PF01124">
    <property type="entry name" value="MAPEG"/>
    <property type="match status" value="1"/>
</dbReference>
<comment type="subcellular location">
    <subcellularLocation>
        <location evidence="1">Membrane</location>
    </subcellularLocation>
</comment>
<feature type="transmembrane region" description="Helical" evidence="5">
    <location>
        <begin position="103"/>
        <end position="123"/>
    </location>
</feature>
<evidence type="ECO:0000256" key="1">
    <source>
        <dbReference type="ARBA" id="ARBA00004370"/>
    </source>
</evidence>
<evidence type="ECO:0000313" key="7">
    <source>
        <dbReference type="Proteomes" id="UP000317894"/>
    </source>
</evidence>
<evidence type="ECO:0000313" key="6">
    <source>
        <dbReference type="EMBL" id="TRW18220.1"/>
    </source>
</evidence>
<keyword evidence="2 5" id="KW-0812">Transmembrane</keyword>
<dbReference type="InterPro" id="IPR023352">
    <property type="entry name" value="MAPEG-like_dom_sf"/>
</dbReference>
<dbReference type="Proteomes" id="UP000317894">
    <property type="component" value="Unassembled WGS sequence"/>
</dbReference>
<dbReference type="Gene3D" id="1.20.120.550">
    <property type="entry name" value="Membrane associated eicosanoid/glutathione metabolism-like domain"/>
    <property type="match status" value="1"/>
</dbReference>
<dbReference type="SUPFAM" id="SSF161084">
    <property type="entry name" value="MAPEG domain-like"/>
    <property type="match status" value="1"/>
</dbReference>
<organism evidence="6 7">
    <name type="scientific">Glacieibacterium frigidum</name>
    <dbReference type="NCBI Taxonomy" id="2593303"/>
    <lineage>
        <taxon>Bacteria</taxon>
        <taxon>Pseudomonadati</taxon>
        <taxon>Pseudomonadota</taxon>
        <taxon>Alphaproteobacteria</taxon>
        <taxon>Sphingomonadales</taxon>
        <taxon>Sphingosinicellaceae</taxon>
        <taxon>Glacieibacterium</taxon>
    </lineage>
</organism>
<proteinExistence type="predicted"/>
<dbReference type="EMBL" id="VJWA01000001">
    <property type="protein sequence ID" value="TRW18220.1"/>
    <property type="molecule type" value="Genomic_DNA"/>
</dbReference>
<keyword evidence="3 5" id="KW-1133">Transmembrane helix</keyword>
<gene>
    <name evidence="6" type="ORF">FMM06_09010</name>
</gene>
<keyword evidence="7" id="KW-1185">Reference proteome</keyword>
<reference evidence="6 7" key="1">
    <citation type="submission" date="2019-07" db="EMBL/GenBank/DDBJ databases">
        <title>Novel species isolated from glacier.</title>
        <authorList>
            <person name="Liu Q."/>
            <person name="Xin Y.-H."/>
        </authorList>
    </citation>
    <scope>NUCLEOTIDE SEQUENCE [LARGE SCALE GENOMIC DNA]</scope>
    <source>
        <strain evidence="6 7">LB1R16</strain>
    </source>
</reference>
<dbReference type="OrthoDB" id="7619858at2"/>
<evidence type="ECO:0000256" key="4">
    <source>
        <dbReference type="ARBA" id="ARBA00023136"/>
    </source>
</evidence>
<feature type="transmembrane region" description="Helical" evidence="5">
    <location>
        <begin position="72"/>
        <end position="91"/>
    </location>
</feature>
<dbReference type="RefSeq" id="WP_144236913.1">
    <property type="nucleotide sequence ID" value="NZ_VJWA01000001.1"/>
</dbReference>
<evidence type="ECO:0008006" key="8">
    <source>
        <dbReference type="Google" id="ProtNLM"/>
    </source>
</evidence>
<comment type="caution">
    <text evidence="6">The sequence shown here is derived from an EMBL/GenBank/DDBJ whole genome shotgun (WGS) entry which is preliminary data.</text>
</comment>
<dbReference type="PANTHER" id="PTHR35814:SF1">
    <property type="entry name" value="GLUTATHIONE S-TRANSFERASE-RELATED"/>
    <property type="match status" value="1"/>
</dbReference>
<evidence type="ECO:0000256" key="5">
    <source>
        <dbReference type="SAM" id="Phobius"/>
    </source>
</evidence>
<name>A0A552UJ56_9SPHN</name>